<evidence type="ECO:0000256" key="10">
    <source>
        <dbReference type="ARBA" id="ARBA00022870"/>
    </source>
</evidence>
<evidence type="ECO:0000256" key="2">
    <source>
        <dbReference type="ARBA" id="ARBA00011245"/>
    </source>
</evidence>
<dbReference type="InterPro" id="IPR045836">
    <property type="entry name" value="Astro_VPg"/>
</dbReference>
<keyword evidence="10" id="KW-1043">Host membrane</keyword>
<keyword evidence="4" id="KW-0597">Phosphoprotein</keyword>
<dbReference type="InterPro" id="IPR009003">
    <property type="entry name" value="Peptidase_S1_PA"/>
</dbReference>
<sequence>MASLNISDKIMLLGSERSRKALDLQPDHVLAELVLKFPESPVVTSLVPRARHRLGAGVTLMVQGMTSVGVYTSYVLHNEKWLEVEEDRVHSVCAYVGSLVLDRKILQQQLNEAQQHCSQLMMEHELLRHDVERYRPAPPRKFTNTALFVLFFFLFFIIGTKAESWQDELRDQVNGAAREFEEMVMVHHDYILSSLVSLICWEVVSCVIAIYSFFKMKRPVIAIIGLFLATLSHYNYAALTITPYLDAYSVGFLYSMMIISFIVPHVAVLTSLVSFSIFAIVSMIFTNVTFYQRVRGDFLVVVVTIATYVCQIFQIPTTIVAIVMASYRVYSMMTVPNGATVEIKDVTGKVVSKEAVLPNWLGKMYQAATKLMHQKVRTGVSQFVRINPDCLCHVKNENLMGTGFRLGNDIVTAAHVVGSAVSVEVIYNNYVAQAKVRHVPDKDIAYLVLPEGLKNMPVLKLAKKPEYDQVTIIALDGVNVLVSVTEGVCHGETISYACATRDGMSGAPVLDKNGHVLGVHQTNTGYTGGAVVIRAIDAAPYVDENTALKKEIEELKKIIQDMNQSKKSDDIVNLVRAAVQREISVLRDEVNANLLQKKKGKNKHGRGARIHVKRGQKFLTEEEYQELLDKGLSREQLLSAVDELIRQRVGFPEWSDPEYSDTDDDEDAREQWWEQVDEKDYNDGVPQYDHIKPKYSPIERVFTPDEKKIEEYIVLQNLVDSITKEKWEAEKDSLTKQLNTSLYKLDCKLAQSGKLLFDQRIRPKNVKRGSRKRAQN</sequence>
<reference evidence="17" key="1">
    <citation type="journal article" date="2021" name="MBio">
        <title>Hidden Viral Sequences in Public Sequencing Data and Warning for Future Emerging Diseases.</title>
        <authorList>
            <person name="Kawasaki J."/>
            <person name="Kojima S."/>
            <person name="Tomonaga K."/>
            <person name="Horie M."/>
        </authorList>
    </citation>
    <scope>NUCLEOTIDE SEQUENCE</scope>
    <source>
        <strain evidence="17">Macaque_feces/2019/624</strain>
    </source>
</reference>
<proteinExistence type="predicted"/>
<keyword evidence="6 16" id="KW-0812">Transmembrane</keyword>
<name>A0A8E0KGF6_9VIRU</name>
<dbReference type="SUPFAM" id="SSF50494">
    <property type="entry name" value="Trypsin-like serine proteases"/>
    <property type="match status" value="1"/>
</dbReference>
<comment type="function">
    <text evidence="14">Responsible for the cleavage of the polyprotein into functional products.</text>
</comment>
<evidence type="ECO:0000256" key="14">
    <source>
        <dbReference type="ARBA" id="ARBA00045910"/>
    </source>
</evidence>
<evidence type="ECO:0000256" key="13">
    <source>
        <dbReference type="ARBA" id="ARBA00023136"/>
    </source>
</evidence>
<comment type="subunit">
    <text evidence="2">Monomer.</text>
</comment>
<evidence type="ECO:0000256" key="9">
    <source>
        <dbReference type="ARBA" id="ARBA00022825"/>
    </source>
</evidence>
<evidence type="ECO:0000256" key="4">
    <source>
        <dbReference type="ARBA" id="ARBA00022553"/>
    </source>
</evidence>
<keyword evidence="11" id="KW-0693">Viral RNA replication</keyword>
<organism evidence="17">
    <name type="scientific">Macaque MLB-like astrovirus</name>
    <dbReference type="NCBI Taxonomy" id="2796356"/>
    <lineage>
        <taxon>Viruses</taxon>
        <taxon>Riboviria</taxon>
        <taxon>Orthornavirae</taxon>
        <taxon>Pisuviricota</taxon>
        <taxon>Stelpaviricetes</taxon>
        <taxon>Stellavirales</taxon>
        <taxon>Astroviridae</taxon>
    </lineage>
</organism>
<keyword evidence="12 16" id="KW-1133">Transmembrane helix</keyword>
<feature type="transmembrane region" description="Helical" evidence="16">
    <location>
        <begin position="253"/>
        <end position="286"/>
    </location>
</feature>
<evidence type="ECO:0000256" key="15">
    <source>
        <dbReference type="ARBA" id="ARBA00047383"/>
    </source>
</evidence>
<feature type="transmembrane region" description="Helical" evidence="16">
    <location>
        <begin position="220"/>
        <end position="241"/>
    </location>
</feature>
<evidence type="ECO:0000256" key="16">
    <source>
        <dbReference type="SAM" id="Phobius"/>
    </source>
</evidence>
<evidence type="ECO:0000256" key="7">
    <source>
        <dbReference type="ARBA" id="ARBA00022758"/>
    </source>
</evidence>
<evidence type="ECO:0000256" key="1">
    <source>
        <dbReference type="ARBA" id="ARBA00004301"/>
    </source>
</evidence>
<accession>A0A8E0KGF6</accession>
<gene>
    <name evidence="17" type="primary">ORF1a</name>
</gene>
<dbReference type="GO" id="GO:0075523">
    <property type="term" value="P:viral translational frameshifting"/>
    <property type="evidence" value="ECO:0007669"/>
    <property type="project" value="UniProtKB-KW"/>
</dbReference>
<keyword evidence="3" id="KW-0191">Covalent protein-RNA linkage</keyword>
<comment type="subcellular location">
    <subcellularLocation>
        <location evidence="1">Host membrane</location>
        <topology evidence="1">Multi-pass membrane protein</topology>
    </subcellularLocation>
</comment>
<keyword evidence="5" id="KW-0645">Protease</keyword>
<dbReference type="Pfam" id="PF13365">
    <property type="entry name" value="Trypsin_2"/>
    <property type="match status" value="1"/>
</dbReference>
<evidence type="ECO:0000256" key="8">
    <source>
        <dbReference type="ARBA" id="ARBA00022801"/>
    </source>
</evidence>
<dbReference type="GO" id="GO:0006508">
    <property type="term" value="P:proteolysis"/>
    <property type="evidence" value="ECO:0007669"/>
    <property type="project" value="UniProtKB-KW"/>
</dbReference>
<evidence type="ECO:0000313" key="17">
    <source>
        <dbReference type="EMBL" id="FAA04026.1"/>
    </source>
</evidence>
<dbReference type="InterPro" id="IPR045835">
    <property type="entry name" value="Astro_1A"/>
</dbReference>
<feature type="transmembrane region" description="Helical" evidence="16">
    <location>
        <begin position="190"/>
        <end position="213"/>
    </location>
</feature>
<dbReference type="InterPro" id="IPR043504">
    <property type="entry name" value="Peptidase_S1_PA_chymotrypsin"/>
</dbReference>
<evidence type="ECO:0000256" key="11">
    <source>
        <dbReference type="ARBA" id="ARBA00022953"/>
    </source>
</evidence>
<dbReference type="Gene3D" id="2.40.10.10">
    <property type="entry name" value="Trypsin-like serine proteases"/>
    <property type="match status" value="2"/>
</dbReference>
<keyword evidence="9" id="KW-0720">Serine protease</keyword>
<dbReference type="GO" id="GO:0008236">
    <property type="term" value="F:serine-type peptidase activity"/>
    <property type="evidence" value="ECO:0007669"/>
    <property type="project" value="UniProtKB-KW"/>
</dbReference>
<feature type="transmembrane region" description="Helical" evidence="16">
    <location>
        <begin position="298"/>
        <end position="327"/>
    </location>
</feature>
<comment type="catalytic activity">
    <reaction evidence="15">
        <text>RNA(n) + a ribonucleoside 5'-triphosphate = RNA(n+1) + diphosphate</text>
        <dbReference type="Rhea" id="RHEA:21248"/>
        <dbReference type="Rhea" id="RHEA-COMP:14527"/>
        <dbReference type="Rhea" id="RHEA-COMP:17342"/>
        <dbReference type="ChEBI" id="CHEBI:33019"/>
        <dbReference type="ChEBI" id="CHEBI:61557"/>
        <dbReference type="ChEBI" id="CHEBI:140395"/>
    </reaction>
</comment>
<evidence type="ECO:0000256" key="5">
    <source>
        <dbReference type="ARBA" id="ARBA00022670"/>
    </source>
</evidence>
<dbReference type="Pfam" id="PF19415">
    <property type="entry name" value="Astro_1A"/>
    <property type="match status" value="1"/>
</dbReference>
<protein>
    <submittedName>
        <fullName evidence="17">ORF1a protein</fullName>
    </submittedName>
</protein>
<evidence type="ECO:0000256" key="3">
    <source>
        <dbReference type="ARBA" id="ARBA00022520"/>
    </source>
</evidence>
<feature type="transmembrane region" description="Helical" evidence="16">
    <location>
        <begin position="142"/>
        <end position="160"/>
    </location>
</feature>
<dbReference type="Pfam" id="PF19416">
    <property type="entry name" value="Astro_VPg"/>
    <property type="match status" value="1"/>
</dbReference>
<evidence type="ECO:0000256" key="6">
    <source>
        <dbReference type="ARBA" id="ARBA00022692"/>
    </source>
</evidence>
<keyword evidence="7" id="KW-0688">Ribosomal frameshifting</keyword>
<dbReference type="GO" id="GO:0033644">
    <property type="term" value="C:host cell membrane"/>
    <property type="evidence" value="ECO:0007669"/>
    <property type="project" value="UniProtKB-SubCell"/>
</dbReference>
<keyword evidence="8" id="KW-0378">Hydrolase</keyword>
<keyword evidence="13 16" id="KW-0472">Membrane</keyword>
<dbReference type="EMBL" id="BR001717">
    <property type="protein sequence ID" value="FAA04026.1"/>
    <property type="molecule type" value="Genomic_RNA"/>
</dbReference>
<evidence type="ECO:0000256" key="12">
    <source>
        <dbReference type="ARBA" id="ARBA00022989"/>
    </source>
</evidence>